<feature type="chain" id="PRO_5002208497" evidence="1">
    <location>
        <begin position="25"/>
        <end position="154"/>
    </location>
</feature>
<protein>
    <submittedName>
        <fullName evidence="2">Uncharacterized protein</fullName>
    </submittedName>
</protein>
<dbReference type="Proteomes" id="UP000054538">
    <property type="component" value="Unassembled WGS sequence"/>
</dbReference>
<dbReference type="HOGENOM" id="CLU_1704806_0_0_1"/>
<evidence type="ECO:0000313" key="3">
    <source>
        <dbReference type="Proteomes" id="UP000054538"/>
    </source>
</evidence>
<keyword evidence="3" id="KW-1185">Reference proteome</keyword>
<dbReference type="AlphaFoldDB" id="A0A0D0DG69"/>
<name>A0A0D0DG69_9AGAM</name>
<proteinExistence type="predicted"/>
<reference evidence="3" key="2">
    <citation type="submission" date="2015-01" db="EMBL/GenBank/DDBJ databases">
        <title>Evolutionary Origins and Diversification of the Mycorrhizal Mutualists.</title>
        <authorList>
            <consortium name="DOE Joint Genome Institute"/>
            <consortium name="Mycorrhizal Genomics Consortium"/>
            <person name="Kohler A."/>
            <person name="Kuo A."/>
            <person name="Nagy L.G."/>
            <person name="Floudas D."/>
            <person name="Copeland A."/>
            <person name="Barry K.W."/>
            <person name="Cichocki N."/>
            <person name="Veneault-Fourrey C."/>
            <person name="LaButti K."/>
            <person name="Lindquist E.A."/>
            <person name="Lipzen A."/>
            <person name="Lundell T."/>
            <person name="Morin E."/>
            <person name="Murat C."/>
            <person name="Riley R."/>
            <person name="Ohm R."/>
            <person name="Sun H."/>
            <person name="Tunlid A."/>
            <person name="Henrissat B."/>
            <person name="Grigoriev I.V."/>
            <person name="Hibbett D.S."/>
            <person name="Martin F."/>
        </authorList>
    </citation>
    <scope>NUCLEOTIDE SEQUENCE [LARGE SCALE GENOMIC DNA]</scope>
    <source>
        <strain evidence="3">Ve08.2h10</strain>
    </source>
</reference>
<keyword evidence="1" id="KW-0732">Signal</keyword>
<sequence length="154" mass="17126">MEIVALVIVQHVLIVFSSIQYASTHTPFWKHWHPFLLVKGINEHMPPLLTSTDIVSSPGESTCFSSILHLICLRGSPFPTSLSTSTHASLAISHTHTPYTSPSISAHSPHFDMLPPSLRTQSELSPIMYYGHLCNLHGSIFSQHYPMLMSHVLT</sequence>
<gene>
    <name evidence="2" type="ORF">PAXRUDRAFT_168565</name>
</gene>
<feature type="signal peptide" evidence="1">
    <location>
        <begin position="1"/>
        <end position="24"/>
    </location>
</feature>
<evidence type="ECO:0000256" key="1">
    <source>
        <dbReference type="SAM" id="SignalP"/>
    </source>
</evidence>
<dbReference type="EMBL" id="KN827258">
    <property type="protein sequence ID" value="KIK76860.1"/>
    <property type="molecule type" value="Genomic_DNA"/>
</dbReference>
<reference evidence="2 3" key="1">
    <citation type="submission" date="2014-04" db="EMBL/GenBank/DDBJ databases">
        <authorList>
            <consortium name="DOE Joint Genome Institute"/>
            <person name="Kuo A."/>
            <person name="Kohler A."/>
            <person name="Jargeat P."/>
            <person name="Nagy L.G."/>
            <person name="Floudas D."/>
            <person name="Copeland A."/>
            <person name="Barry K.W."/>
            <person name="Cichocki N."/>
            <person name="Veneault-Fourrey C."/>
            <person name="LaButti K."/>
            <person name="Lindquist E.A."/>
            <person name="Lipzen A."/>
            <person name="Lundell T."/>
            <person name="Morin E."/>
            <person name="Murat C."/>
            <person name="Sun H."/>
            <person name="Tunlid A."/>
            <person name="Henrissat B."/>
            <person name="Grigoriev I.V."/>
            <person name="Hibbett D.S."/>
            <person name="Martin F."/>
            <person name="Nordberg H.P."/>
            <person name="Cantor M.N."/>
            <person name="Hua S.X."/>
        </authorList>
    </citation>
    <scope>NUCLEOTIDE SEQUENCE [LARGE SCALE GENOMIC DNA]</scope>
    <source>
        <strain evidence="2 3">Ve08.2h10</strain>
    </source>
</reference>
<dbReference type="InParanoid" id="A0A0D0DG69"/>
<evidence type="ECO:0000313" key="2">
    <source>
        <dbReference type="EMBL" id="KIK76860.1"/>
    </source>
</evidence>
<accession>A0A0D0DG69</accession>
<organism evidence="2 3">
    <name type="scientific">Paxillus rubicundulus Ve08.2h10</name>
    <dbReference type="NCBI Taxonomy" id="930991"/>
    <lineage>
        <taxon>Eukaryota</taxon>
        <taxon>Fungi</taxon>
        <taxon>Dikarya</taxon>
        <taxon>Basidiomycota</taxon>
        <taxon>Agaricomycotina</taxon>
        <taxon>Agaricomycetes</taxon>
        <taxon>Agaricomycetidae</taxon>
        <taxon>Boletales</taxon>
        <taxon>Paxilineae</taxon>
        <taxon>Paxillaceae</taxon>
        <taxon>Paxillus</taxon>
    </lineage>
</organism>